<sequence>MLSRNASQTDTMTLLPHAYDVTETLYFRSSATRTRRLKLLDDETGAFSAKSPTSNADTTFKVKDLTGAEFGLIVSRHVTRRFSVAASTLSGPLALSIIPSLECTAIAQRTLEEESFFRITCRDGSVGGTVARGLTFALLSLRPSCRTLEIPYVGCVSVDDRVSFAVRHVEGGITG</sequence>
<gene>
    <name evidence="1" type="ORF">BaRGS_00021155</name>
</gene>
<proteinExistence type="predicted"/>
<organism evidence="1 2">
    <name type="scientific">Batillaria attramentaria</name>
    <dbReference type="NCBI Taxonomy" id="370345"/>
    <lineage>
        <taxon>Eukaryota</taxon>
        <taxon>Metazoa</taxon>
        <taxon>Spiralia</taxon>
        <taxon>Lophotrochozoa</taxon>
        <taxon>Mollusca</taxon>
        <taxon>Gastropoda</taxon>
        <taxon>Caenogastropoda</taxon>
        <taxon>Sorbeoconcha</taxon>
        <taxon>Cerithioidea</taxon>
        <taxon>Batillariidae</taxon>
        <taxon>Batillaria</taxon>
    </lineage>
</organism>
<keyword evidence="2" id="KW-1185">Reference proteome</keyword>
<reference evidence="1 2" key="1">
    <citation type="journal article" date="2023" name="Sci. Data">
        <title>Genome assembly of the Korean intertidal mud-creeper Batillaria attramentaria.</title>
        <authorList>
            <person name="Patra A.K."/>
            <person name="Ho P.T."/>
            <person name="Jun S."/>
            <person name="Lee S.J."/>
            <person name="Kim Y."/>
            <person name="Won Y.J."/>
        </authorList>
    </citation>
    <scope>NUCLEOTIDE SEQUENCE [LARGE SCALE GENOMIC DNA]</scope>
    <source>
        <strain evidence="1">Wonlab-2016</strain>
    </source>
</reference>
<protein>
    <submittedName>
        <fullName evidence="1">Uncharacterized protein</fullName>
    </submittedName>
</protein>
<dbReference type="Proteomes" id="UP001519460">
    <property type="component" value="Unassembled WGS sequence"/>
</dbReference>
<dbReference type="EMBL" id="JACVVK020000162">
    <property type="protein sequence ID" value="KAK7487605.1"/>
    <property type="molecule type" value="Genomic_DNA"/>
</dbReference>
<evidence type="ECO:0000313" key="2">
    <source>
        <dbReference type="Proteomes" id="UP001519460"/>
    </source>
</evidence>
<comment type="caution">
    <text evidence="1">The sequence shown here is derived from an EMBL/GenBank/DDBJ whole genome shotgun (WGS) entry which is preliminary data.</text>
</comment>
<evidence type="ECO:0000313" key="1">
    <source>
        <dbReference type="EMBL" id="KAK7487605.1"/>
    </source>
</evidence>
<dbReference type="AlphaFoldDB" id="A0ABD0KKA1"/>
<accession>A0ABD0KKA1</accession>
<name>A0ABD0KKA1_9CAEN</name>